<evidence type="ECO:0000259" key="7">
    <source>
        <dbReference type="PROSITE" id="PS50011"/>
    </source>
</evidence>
<dbReference type="CDD" id="cd21037">
    <property type="entry name" value="MLKL_NTD"/>
    <property type="match status" value="1"/>
</dbReference>
<reference evidence="8 9" key="1">
    <citation type="submission" date="2024-05" db="EMBL/GenBank/DDBJ databases">
        <title>A draft genome resource for the thread blight pathogen Marasmius tenuissimus strain MS-2.</title>
        <authorList>
            <person name="Yulfo-Soto G.E."/>
            <person name="Baruah I.K."/>
            <person name="Amoako-Attah I."/>
            <person name="Bukari Y."/>
            <person name="Meinhardt L.W."/>
            <person name="Bailey B.A."/>
            <person name="Cohen S.P."/>
        </authorList>
    </citation>
    <scope>NUCLEOTIDE SEQUENCE [LARGE SCALE GENOMIC DNA]</scope>
    <source>
        <strain evidence="8 9">MS-2</strain>
    </source>
</reference>
<dbReference type="Gene3D" id="1.20.930.20">
    <property type="entry name" value="Adaptor protein Cbl, N-terminal domain"/>
    <property type="match status" value="1"/>
</dbReference>
<feature type="region of interest" description="Disordered" evidence="6">
    <location>
        <begin position="1"/>
        <end position="59"/>
    </location>
</feature>
<feature type="compositionally biased region" description="Polar residues" evidence="6">
    <location>
        <begin position="332"/>
        <end position="345"/>
    </location>
</feature>
<feature type="domain" description="Protein kinase" evidence="7">
    <location>
        <begin position="618"/>
        <end position="959"/>
    </location>
</feature>
<feature type="compositionally biased region" description="Low complexity" evidence="6">
    <location>
        <begin position="346"/>
        <end position="355"/>
    </location>
</feature>
<dbReference type="EMBL" id="JBBXMP010000297">
    <property type="protein sequence ID" value="KAL0058574.1"/>
    <property type="molecule type" value="Genomic_DNA"/>
</dbReference>
<dbReference type="Gene3D" id="3.30.200.20">
    <property type="entry name" value="Phosphorylase Kinase, domain 1"/>
    <property type="match status" value="1"/>
</dbReference>
<dbReference type="InterPro" id="IPR017441">
    <property type="entry name" value="Protein_kinase_ATP_BS"/>
</dbReference>
<dbReference type="Proteomes" id="UP001437256">
    <property type="component" value="Unassembled WGS sequence"/>
</dbReference>
<feature type="region of interest" description="Disordered" evidence="6">
    <location>
        <begin position="717"/>
        <end position="797"/>
    </location>
</feature>
<evidence type="ECO:0000256" key="2">
    <source>
        <dbReference type="ARBA" id="ARBA00022741"/>
    </source>
</evidence>
<keyword evidence="9" id="KW-1185">Reference proteome</keyword>
<evidence type="ECO:0000256" key="4">
    <source>
        <dbReference type="ARBA" id="ARBA00022840"/>
    </source>
</evidence>
<keyword evidence="2 5" id="KW-0547">Nucleotide-binding</keyword>
<dbReference type="PROSITE" id="PS50011">
    <property type="entry name" value="PROTEIN_KINASE_DOM"/>
    <property type="match status" value="1"/>
</dbReference>
<feature type="compositionally biased region" description="Low complexity" evidence="6">
    <location>
        <begin position="752"/>
        <end position="764"/>
    </location>
</feature>
<feature type="compositionally biased region" description="Low complexity" evidence="6">
    <location>
        <begin position="553"/>
        <end position="566"/>
    </location>
</feature>
<evidence type="ECO:0000256" key="5">
    <source>
        <dbReference type="PROSITE-ProRule" id="PRU10141"/>
    </source>
</evidence>
<dbReference type="Gene3D" id="1.10.510.10">
    <property type="entry name" value="Transferase(Phosphotransferase) domain 1"/>
    <property type="match status" value="1"/>
</dbReference>
<evidence type="ECO:0000256" key="6">
    <source>
        <dbReference type="SAM" id="MobiDB-lite"/>
    </source>
</evidence>
<name>A0ABR2ZCB3_9AGAR</name>
<evidence type="ECO:0000256" key="1">
    <source>
        <dbReference type="ARBA" id="ARBA00022679"/>
    </source>
</evidence>
<sequence>MENEKGSSSSFSWWGRSDDDGKGAERDAKRRAEMVSALRPWSDGSPGPPQKKPGVPQEQTEGWIATRQRVAQAARSVLGTAVDVTHEALVLSTDLLEFAPIPGLSACARTLLMIWDSLQMVDLNRLQCLRLTERCAEILLSVRQEVHEAGDQVTEELKLPIAKLTESFNTVYLFLQKQAHRPFLKRYLKRDEILKQIQGCDTELQEALGMFSLSIQIRILKQVQASESRRQQESKMILDEVVQDRKEREEDRMLREADRREREADREERLRLGGLSPPLSPPSYPSSASTITLGQTSNGTITPGNPETSTITGVQPPAGPSTYPAGPLYTTYPLSPTISGQSTSKSSVVTATGPSTPTPAPVPPSSNQPPPLKIPSISPPHQVLSPVPTSPSSLLKALETIRVHQNLSDAALDAQDLRNLMREALATGSDVEMLQVLGVGREEMPEAIKTMQRALEVVVERESREDEETRRLREFQTEMVGGFQQKNGDAGIAKPARPPVSRSSSARSGIPTVHEDGPAMTTSSDLGNGKGGMKGKKSGVGMRRSKTTSTRMSKSSSSSDSGISGVSAGGSGGSGGSQPKDTLDREFIESGIDALRRMSRGVDKELSLPSWTITRYEVDREKKIGIGFFSDVYRGTWRHRTVAIKVLAETTPRNLFLREIGIWKQLQHPNVLELNGASSASGDPPWFFVSPYMQNGSLSEFLRRIMSLAGRLASLPSAAAMPESGSRSRTSSYPGWTVTPPSGNTSKHRPESFSGPSPGGAPSSDALGLGLIGLPVPMTPSSSQHGHRRGRSGSGSGSVIAMASAATLGEVEKEWDLLKFMHEIAKGMEYLHSNGVLHGDLKSEMKSEAYRISGTPAPHGTLRWQAPELMGGLSQLTVEMDVYAFAITCIEVLSMGRMPWPLQDDDTVRHFVLRDDTRPIIPQTRFSTPAVQEIVRSCWSTNPFDRPTFSEVARDLKKLRKNGAPEEVTSPRMPESGTLNMGLHRGRVRICGLYLCLQRLLILIVSGAKMDPLVLYLTVSMTVMIRRPPTDTRLAEARDERRYRMLLVHDFHPSVSYSLYSYFNLELIHLCDIVTLPLWAPSAVAIGAVGYLQKPEGKFVTLFNAFSPEKTKDVQKGIPSVFGYGKVATGNQRSDKRNAAQRGLDALAGFLTFRNGLLPQGLVRRYSYPLRAGHKAAYLCTESTVYRYVESLDAPKKWFKANVDTILEIFGAKHHIQKEDLYFVIGTLDAPDYGLFVSHSHPDGQTQLFPPKVGGPNYDEPVSAKQVNKSKVSNAPGSSWETVLVARLRFKPDVLEPTSL</sequence>
<feature type="compositionally biased region" description="Basic and acidic residues" evidence="6">
    <location>
        <begin position="243"/>
        <end position="271"/>
    </location>
</feature>
<proteinExistence type="predicted"/>
<feature type="compositionally biased region" description="Polar residues" evidence="6">
    <location>
        <begin position="288"/>
        <end position="313"/>
    </location>
</feature>
<organism evidence="8 9">
    <name type="scientific">Marasmius tenuissimus</name>
    <dbReference type="NCBI Taxonomy" id="585030"/>
    <lineage>
        <taxon>Eukaryota</taxon>
        <taxon>Fungi</taxon>
        <taxon>Dikarya</taxon>
        <taxon>Basidiomycota</taxon>
        <taxon>Agaricomycotina</taxon>
        <taxon>Agaricomycetes</taxon>
        <taxon>Agaricomycetidae</taxon>
        <taxon>Agaricales</taxon>
        <taxon>Marasmiineae</taxon>
        <taxon>Marasmiaceae</taxon>
        <taxon>Marasmius</taxon>
    </lineage>
</organism>
<dbReference type="PANTHER" id="PTHR44329">
    <property type="entry name" value="SERINE/THREONINE-PROTEIN KINASE TNNI3K-RELATED"/>
    <property type="match status" value="1"/>
</dbReference>
<feature type="compositionally biased region" description="Basic and acidic residues" evidence="6">
    <location>
        <begin position="16"/>
        <end position="33"/>
    </location>
</feature>
<dbReference type="PROSITE" id="PS00107">
    <property type="entry name" value="PROTEIN_KINASE_ATP"/>
    <property type="match status" value="1"/>
</dbReference>
<dbReference type="Pfam" id="PF07714">
    <property type="entry name" value="PK_Tyr_Ser-Thr"/>
    <property type="match status" value="2"/>
</dbReference>
<comment type="caution">
    <text evidence="8">The sequence shown here is derived from an EMBL/GenBank/DDBJ whole genome shotgun (WGS) entry which is preliminary data.</text>
</comment>
<feature type="region of interest" description="Disordered" evidence="6">
    <location>
        <begin position="484"/>
        <end position="583"/>
    </location>
</feature>
<feature type="compositionally biased region" description="Low complexity" evidence="6">
    <location>
        <begin position="493"/>
        <end position="508"/>
    </location>
</feature>
<feature type="compositionally biased region" description="Pro residues" evidence="6">
    <location>
        <begin position="356"/>
        <end position="373"/>
    </location>
</feature>
<keyword evidence="4 5" id="KW-0067">ATP-binding</keyword>
<dbReference type="InterPro" id="IPR036537">
    <property type="entry name" value="Adaptor_Cbl_N_dom_sf"/>
</dbReference>
<dbReference type="InterPro" id="IPR001245">
    <property type="entry name" value="Ser-Thr/Tyr_kinase_cat_dom"/>
</dbReference>
<dbReference type="InterPro" id="IPR011009">
    <property type="entry name" value="Kinase-like_dom_sf"/>
</dbReference>
<dbReference type="InterPro" id="IPR000719">
    <property type="entry name" value="Prot_kinase_dom"/>
</dbReference>
<keyword evidence="1" id="KW-0808">Transferase</keyword>
<feature type="compositionally biased region" description="Polar residues" evidence="6">
    <location>
        <begin position="725"/>
        <end position="745"/>
    </location>
</feature>
<feature type="compositionally biased region" description="Gly residues" evidence="6">
    <location>
        <begin position="567"/>
        <end position="576"/>
    </location>
</feature>
<dbReference type="SUPFAM" id="SSF56112">
    <property type="entry name" value="Protein kinase-like (PK-like)"/>
    <property type="match status" value="1"/>
</dbReference>
<feature type="compositionally biased region" description="Low complexity" evidence="6">
    <location>
        <begin position="1"/>
        <end position="15"/>
    </location>
</feature>
<feature type="binding site" evidence="5">
    <location>
        <position position="645"/>
    </location>
    <ligand>
        <name>ATP</name>
        <dbReference type="ChEBI" id="CHEBI:30616"/>
    </ligand>
</feature>
<evidence type="ECO:0000256" key="3">
    <source>
        <dbReference type="ARBA" id="ARBA00022777"/>
    </source>
</evidence>
<accession>A0ABR2ZCB3</accession>
<feature type="region of interest" description="Disordered" evidence="6">
    <location>
        <begin position="243"/>
        <end position="388"/>
    </location>
</feature>
<evidence type="ECO:0000313" key="9">
    <source>
        <dbReference type="Proteomes" id="UP001437256"/>
    </source>
</evidence>
<protein>
    <recommendedName>
        <fullName evidence="7">Protein kinase domain-containing protein</fullName>
    </recommendedName>
</protein>
<keyword evidence="3" id="KW-0418">Kinase</keyword>
<evidence type="ECO:0000313" key="8">
    <source>
        <dbReference type="EMBL" id="KAL0058574.1"/>
    </source>
</evidence>
<dbReference type="PANTHER" id="PTHR44329:SF288">
    <property type="entry name" value="MITOGEN-ACTIVATED PROTEIN KINASE KINASE KINASE 20"/>
    <property type="match status" value="1"/>
</dbReference>
<dbReference type="InterPro" id="IPR051681">
    <property type="entry name" value="Ser/Thr_Kinases-Pseudokinases"/>
</dbReference>
<gene>
    <name evidence="8" type="ORF">AAF712_014737</name>
</gene>
<dbReference type="InterPro" id="IPR059179">
    <property type="entry name" value="MLKL-like_MCAfunc"/>
</dbReference>
<feature type="compositionally biased region" description="Low complexity" evidence="6">
    <location>
        <begin position="374"/>
        <end position="388"/>
    </location>
</feature>